<accession>A0A2U9CNA1</accession>
<organism evidence="1 2">
    <name type="scientific">Scophthalmus maximus</name>
    <name type="common">Turbot</name>
    <name type="synonym">Psetta maxima</name>
    <dbReference type="NCBI Taxonomy" id="52904"/>
    <lineage>
        <taxon>Eukaryota</taxon>
        <taxon>Metazoa</taxon>
        <taxon>Chordata</taxon>
        <taxon>Craniata</taxon>
        <taxon>Vertebrata</taxon>
        <taxon>Euteleostomi</taxon>
        <taxon>Actinopterygii</taxon>
        <taxon>Neopterygii</taxon>
        <taxon>Teleostei</taxon>
        <taxon>Neoteleostei</taxon>
        <taxon>Acanthomorphata</taxon>
        <taxon>Carangaria</taxon>
        <taxon>Pleuronectiformes</taxon>
        <taxon>Pleuronectoidei</taxon>
        <taxon>Scophthalmidae</taxon>
        <taxon>Scophthalmus</taxon>
    </lineage>
</organism>
<keyword evidence="2" id="KW-1185">Reference proteome</keyword>
<sequence>MVTLLLRQRFDRPPLPRFECEDGQSSVARRRESLFDKVVQKEEAETELERCTMAVYVIKEEDHLQPPHDIGIVIERVQVLSELPSVPHACAMLFGLIYALNLSYPTGAERLVAQQQQHCQVRKRAHLLVVDDVHVTVCMSED</sequence>
<gene>
    <name evidence="1" type="ORF">SMAX5B_016678</name>
</gene>
<dbReference type="EMBL" id="CP026260">
    <property type="protein sequence ID" value="AWP17206.1"/>
    <property type="molecule type" value="Genomic_DNA"/>
</dbReference>
<evidence type="ECO:0000313" key="2">
    <source>
        <dbReference type="Proteomes" id="UP000246464"/>
    </source>
</evidence>
<dbReference type="Proteomes" id="UP000246464">
    <property type="component" value="Chromosome 18"/>
</dbReference>
<evidence type="ECO:0000313" key="1">
    <source>
        <dbReference type="EMBL" id="AWP17206.1"/>
    </source>
</evidence>
<protein>
    <submittedName>
        <fullName evidence="1">Uncharacterized protein</fullName>
    </submittedName>
</protein>
<dbReference type="AlphaFoldDB" id="A0A2U9CNA1"/>
<name>A0A2U9CNA1_SCOMX</name>
<proteinExistence type="predicted"/>
<reference evidence="1 2" key="1">
    <citation type="submission" date="2017-12" db="EMBL/GenBank/DDBJ databases">
        <title>Integrating genomic resources of turbot (Scophthalmus maximus) in depth evaluation of genetic and physical mapping variation across individuals.</title>
        <authorList>
            <person name="Martinez P."/>
        </authorList>
    </citation>
    <scope>NUCLEOTIDE SEQUENCE [LARGE SCALE GENOMIC DNA]</scope>
</reference>